<feature type="transmembrane region" description="Helical" evidence="2">
    <location>
        <begin position="114"/>
        <end position="134"/>
    </location>
</feature>
<dbReference type="PANTHER" id="PTHR37544">
    <property type="entry name" value="SPRAY-RELATED"/>
    <property type="match status" value="1"/>
</dbReference>
<feature type="region of interest" description="Disordered" evidence="1">
    <location>
        <begin position="37"/>
        <end position="60"/>
    </location>
</feature>
<dbReference type="Pfam" id="PF11915">
    <property type="entry name" value="DUF3433"/>
    <property type="match status" value="2"/>
</dbReference>
<evidence type="ECO:0000313" key="3">
    <source>
        <dbReference type="EMBL" id="RAH62314.1"/>
    </source>
</evidence>
<dbReference type="AlphaFoldDB" id="A0A8G1VQR0"/>
<gene>
    <name evidence="3" type="ORF">BO85DRAFT_484324</name>
</gene>
<reference evidence="3 4" key="1">
    <citation type="submission" date="2018-02" db="EMBL/GenBank/DDBJ databases">
        <title>The genomes of Aspergillus section Nigri reveals drivers in fungal speciation.</title>
        <authorList>
            <consortium name="DOE Joint Genome Institute"/>
            <person name="Vesth T.C."/>
            <person name="Nybo J."/>
            <person name="Theobald S."/>
            <person name="Brandl J."/>
            <person name="Frisvad J.C."/>
            <person name="Nielsen K.F."/>
            <person name="Lyhne E.K."/>
            <person name="Kogle M.E."/>
            <person name="Kuo A."/>
            <person name="Riley R."/>
            <person name="Clum A."/>
            <person name="Nolan M."/>
            <person name="Lipzen A."/>
            <person name="Salamov A."/>
            <person name="Henrissat B."/>
            <person name="Wiebenga A."/>
            <person name="De vries R.P."/>
            <person name="Grigoriev I.V."/>
            <person name="Mortensen U.H."/>
            <person name="Andersen M.R."/>
            <person name="Baker S.E."/>
        </authorList>
    </citation>
    <scope>NUCLEOTIDE SEQUENCE [LARGE SCALE GENOMIC DNA]</scope>
    <source>
        <strain evidence="3 4">CBS 112811</strain>
    </source>
</reference>
<feature type="transmembrane region" description="Helical" evidence="2">
    <location>
        <begin position="541"/>
        <end position="559"/>
    </location>
</feature>
<feature type="transmembrane region" description="Helical" evidence="2">
    <location>
        <begin position="689"/>
        <end position="709"/>
    </location>
</feature>
<evidence type="ECO:0000313" key="4">
    <source>
        <dbReference type="Proteomes" id="UP000249526"/>
    </source>
</evidence>
<feature type="transmembrane region" description="Helical" evidence="2">
    <location>
        <begin position="182"/>
        <end position="207"/>
    </location>
</feature>
<feature type="transmembrane region" description="Helical" evidence="2">
    <location>
        <begin position="758"/>
        <end position="781"/>
    </location>
</feature>
<dbReference type="EMBL" id="KZ825055">
    <property type="protein sequence ID" value="RAH62314.1"/>
    <property type="molecule type" value="Genomic_DNA"/>
</dbReference>
<keyword evidence="2" id="KW-0812">Transmembrane</keyword>
<feature type="transmembrane region" description="Helical" evidence="2">
    <location>
        <begin position="651"/>
        <end position="669"/>
    </location>
</feature>
<keyword evidence="2" id="KW-0472">Membrane</keyword>
<dbReference type="GeneID" id="37166633"/>
<evidence type="ECO:0000256" key="1">
    <source>
        <dbReference type="SAM" id="MobiDB-lite"/>
    </source>
</evidence>
<protein>
    <submittedName>
        <fullName evidence="3">Uncharacterized protein</fullName>
    </submittedName>
</protein>
<proteinExistence type="predicted"/>
<dbReference type="RefSeq" id="XP_025520236.1">
    <property type="nucleotide sequence ID" value="XM_025663231.1"/>
</dbReference>
<feature type="transmembrane region" description="Helical" evidence="2">
    <location>
        <begin position="73"/>
        <end position="94"/>
    </location>
</feature>
<name>A0A8G1VQR0_9EURO</name>
<sequence>MWIPLREQLTGGGAAGAHGLYTSEMLGNILPKGKAFARLPGKRPSTDVRGASSESDGDSLPGYARQQHMWSPVILRSVSLAVFVVLFICFIIVIEVLYSVSTRKEGLSTSEERYHYLWTYGPTAVLTIVAGFWGQVEYRTKQLMPWKLMNQGPKPATRSLLLDYVSDWNVVILFRAMKQSSWAVVLAVLVTLLIKLITVVSTGLFMLQNVYMKDVPTTLTTQASFDGAGYNGARVDGTAAMVVAGAWWLNLSYPLGSTDKYAFQPFTTSGKKLGADAVISGTVDMFSADLQCDVATVANWTSGCSTQMCEYDELNMTLSTSSCSKYPFTSFEKSSSSVGGYYADVFSATCTDTDSADSLNQKRLIFAAAHWSENSTQIQALVCSPIYTILQGSVSLLYGNQSVTSIQPYNNDTSNRTVPGFEGMELGTGLISSLSLAENTLDTLNYVDTSTHALTTYQYNLSDPNSTYPSAFYLVANLTSPHTMKDLLDASILEKVSRPTFSAMAAQIARQYLLSSADENFAGTYSAHIQRVVVRELSVRIMEATLAVLIILTAALWLWRPVRCTSRDPGTIAGLASIISRSPKVSERLTGCKNAQDLTTNLSDGRFYTRVTDNDGWRTFGIEEDQKATEATRPGASSGPLTWWRPISVNVWWWIISIVLPLLIIAGLEASYQVSARQDGLGTVTSGGYIHYVWAYLPALIFLIVRIFFDCIHFSAMVFQPYLELRQGGVTAPGSLMENHLSKLTLFSFFTAIKRKQWAVCATGFTVLLAPALTVAVSGLYSTQDIVYTRPASIARTDTFNTTISPLSSTTTDPGLGLTGALVVGANLSYPAWTYDELVLPTLSEASLTDKEGVVRTNSSSFNSTSDSPILLNVTLPALRANLTCDALPRDIVYTIRPASDFSSMFTLRMQLDKKCQGVDTSTDFAIETDYPNATRTTFGAFKYLKDAIDFGDCPVLMGFYGVIDGNSTAQIRGFTCNPQIDETDATTSFSLPGLEIQSAAADDSTSRVFSTNISTTLKFESFLSQPVNKEDQAFDAFFSAMLNDQKSLFLSDITDPSYYSTVINATQHLYRTLMAQSMNGNARIPSSDNQTTFPGTIVDPNRTRLTQSAISTRILEAFLAAMVVSTLVASYFMHTKEVLPFNPCSIAGAGALIAGSDVLKSDTLPAGSEWCNDGELLRRGYFSGLVFGLGWWAGDDPRFGIDVGRATEERE</sequence>
<dbReference type="Proteomes" id="UP000249526">
    <property type="component" value="Unassembled WGS sequence"/>
</dbReference>
<accession>A0A8G1VQR0</accession>
<dbReference type="PANTHER" id="PTHR37544:SF3">
    <property type="entry name" value="SPRAY"/>
    <property type="match status" value="1"/>
</dbReference>
<keyword evidence="2" id="KW-1133">Transmembrane helix</keyword>
<evidence type="ECO:0000256" key="2">
    <source>
        <dbReference type="SAM" id="Phobius"/>
    </source>
</evidence>
<keyword evidence="4" id="KW-1185">Reference proteome</keyword>
<organism evidence="3 4">
    <name type="scientific">Aspergillus piperis CBS 112811</name>
    <dbReference type="NCBI Taxonomy" id="1448313"/>
    <lineage>
        <taxon>Eukaryota</taxon>
        <taxon>Fungi</taxon>
        <taxon>Dikarya</taxon>
        <taxon>Ascomycota</taxon>
        <taxon>Pezizomycotina</taxon>
        <taxon>Eurotiomycetes</taxon>
        <taxon>Eurotiomycetidae</taxon>
        <taxon>Eurotiales</taxon>
        <taxon>Aspergillaceae</taxon>
        <taxon>Aspergillus</taxon>
        <taxon>Aspergillus subgen. Circumdati</taxon>
    </lineage>
</organism>
<dbReference type="InterPro" id="IPR021840">
    <property type="entry name" value="DUF3433"/>
</dbReference>